<keyword evidence="6 7" id="KW-0472">Membrane</keyword>
<comment type="caution">
    <text evidence="8">The sequence shown here is derived from an EMBL/GenBank/DDBJ whole genome shotgun (WGS) entry which is preliminary data.</text>
</comment>
<dbReference type="Proteomes" id="UP000002939">
    <property type="component" value="Unassembled WGS sequence"/>
</dbReference>
<name>D0BJQ4_9LACT</name>
<dbReference type="RefSeq" id="WP_006702464.1">
    <property type="nucleotide sequence ID" value="NZ_KI391971.1"/>
</dbReference>
<keyword evidence="4 7" id="KW-0812">Transmembrane</keyword>
<dbReference type="GO" id="GO:0005886">
    <property type="term" value="C:plasma membrane"/>
    <property type="evidence" value="ECO:0007669"/>
    <property type="project" value="UniProtKB-SubCell"/>
</dbReference>
<organism evidence="8 9">
    <name type="scientific">Granulicatella elegans ATCC 700633</name>
    <dbReference type="NCBI Taxonomy" id="626369"/>
    <lineage>
        <taxon>Bacteria</taxon>
        <taxon>Bacillati</taxon>
        <taxon>Bacillota</taxon>
        <taxon>Bacilli</taxon>
        <taxon>Lactobacillales</taxon>
        <taxon>Carnobacteriaceae</taxon>
        <taxon>Granulicatella</taxon>
    </lineage>
</organism>
<gene>
    <name evidence="8" type="ORF">HMPREF0446_00189</name>
</gene>
<evidence type="ECO:0008006" key="10">
    <source>
        <dbReference type="Google" id="ProtNLM"/>
    </source>
</evidence>
<evidence type="ECO:0000313" key="9">
    <source>
        <dbReference type="Proteomes" id="UP000002939"/>
    </source>
</evidence>
<dbReference type="PANTHER" id="PTHR33884">
    <property type="entry name" value="UPF0410 PROTEIN YMGE"/>
    <property type="match status" value="1"/>
</dbReference>
<keyword evidence="3" id="KW-1003">Cell membrane</keyword>
<feature type="transmembrane region" description="Helical" evidence="7">
    <location>
        <begin position="6"/>
        <end position="21"/>
    </location>
</feature>
<keyword evidence="5 7" id="KW-1133">Transmembrane helix</keyword>
<sequence length="84" mass="9396">MGLFTWIAIGAFAGWIANYFMDQDERLFPFSDIIIGILGAVVAKFVFSSFGADPITGFNLQSVVFSSLGAIFLIWFFRKKKSED</sequence>
<dbReference type="EMBL" id="ACRF02000015">
    <property type="protein sequence ID" value="EEW93307.1"/>
    <property type="molecule type" value="Genomic_DNA"/>
</dbReference>
<dbReference type="HOGENOM" id="CLU_160040_0_1_9"/>
<evidence type="ECO:0000256" key="1">
    <source>
        <dbReference type="ARBA" id="ARBA00004651"/>
    </source>
</evidence>
<comment type="subcellular location">
    <subcellularLocation>
        <location evidence="1">Cell membrane</location>
        <topology evidence="1">Multi-pass membrane protein</topology>
    </subcellularLocation>
</comment>
<dbReference type="eggNOG" id="COG2261">
    <property type="taxonomic scope" value="Bacteria"/>
</dbReference>
<evidence type="ECO:0000256" key="3">
    <source>
        <dbReference type="ARBA" id="ARBA00022475"/>
    </source>
</evidence>
<feature type="transmembrane region" description="Helical" evidence="7">
    <location>
        <begin position="33"/>
        <end position="52"/>
    </location>
</feature>
<feature type="transmembrane region" description="Helical" evidence="7">
    <location>
        <begin position="58"/>
        <end position="77"/>
    </location>
</feature>
<evidence type="ECO:0000256" key="6">
    <source>
        <dbReference type="ARBA" id="ARBA00023136"/>
    </source>
</evidence>
<reference evidence="8" key="1">
    <citation type="submission" date="2009-09" db="EMBL/GenBank/DDBJ databases">
        <authorList>
            <consortium name="The Broad Institute Genome Sequencing Platform"/>
            <person name="Ward D."/>
            <person name="Feldgarden M."/>
            <person name="Earl A."/>
            <person name="Young S.K."/>
            <person name="Zeng Q."/>
            <person name="Koehrsen M."/>
            <person name="Alvarado L."/>
            <person name="Berlin A."/>
            <person name="Bochicchio J."/>
            <person name="Borenstein D."/>
            <person name="Chapman S.B."/>
            <person name="Chen Z."/>
            <person name="Engels R."/>
            <person name="Freedman E."/>
            <person name="Gellesch M."/>
            <person name="Goldberg J."/>
            <person name="Griggs A."/>
            <person name="Gujja S."/>
            <person name="Heilman E."/>
            <person name="Heiman D."/>
            <person name="Hepburn T."/>
            <person name="Howarth C."/>
            <person name="Jen D."/>
            <person name="Larson L."/>
            <person name="Lewis B."/>
            <person name="Mehta T."/>
            <person name="Park D."/>
            <person name="Pearson M."/>
            <person name="Roberts A."/>
            <person name="Saif S."/>
            <person name="Shea T."/>
            <person name="Shenoy N."/>
            <person name="Sisk P."/>
            <person name="Stolte C."/>
            <person name="Sykes S."/>
            <person name="Thomson T."/>
            <person name="Walk T."/>
            <person name="White J."/>
            <person name="Yandava C."/>
            <person name="Sibley C.D."/>
            <person name="Field T.R."/>
            <person name="Grinwis M."/>
            <person name="Eshaghurshan C.S."/>
            <person name="Surette M.G."/>
            <person name="Haas B."/>
            <person name="Nusbaum C."/>
            <person name="Birren B."/>
        </authorList>
    </citation>
    <scope>NUCLEOTIDE SEQUENCE [LARGE SCALE GENOMIC DNA]</scope>
    <source>
        <strain evidence="8">ATCC 700633</strain>
    </source>
</reference>
<comment type="similarity">
    <text evidence="2">Belongs to the UPF0410 family.</text>
</comment>
<reference evidence="8" key="2">
    <citation type="submission" date="2011-10" db="EMBL/GenBank/DDBJ databases">
        <title>The Genome Sequence of Granulicatella elegans ATCC 700633.</title>
        <authorList>
            <consortium name="The Broad Institute Genome Sequencing Platform"/>
            <consortium name="The Broad Institute Genome Sequencing Center for Infectious Disease"/>
            <person name="Earl A."/>
            <person name="Ward D."/>
            <person name="Feldgarden M."/>
            <person name="Gevers D."/>
            <person name="Sibley C.D."/>
            <person name="Field T.R."/>
            <person name="Grinwis M."/>
            <person name="Eshaghurshan C.S."/>
            <person name="Surette M.G."/>
            <person name="Young S.K."/>
            <person name="Zeng Q."/>
            <person name="Gargeya S."/>
            <person name="Fitzgerald M."/>
            <person name="Haas B."/>
            <person name="Abouelleil A."/>
            <person name="Alvarado L."/>
            <person name="Arachchi H.M."/>
            <person name="Berlin A."/>
            <person name="Brown A."/>
            <person name="Chapman S.B."/>
            <person name="Chen Z."/>
            <person name="Dunbar C."/>
            <person name="Freedman E."/>
            <person name="Gearin G."/>
            <person name="Goldberg J."/>
            <person name="Griggs A."/>
            <person name="Gujja S."/>
            <person name="Heiman D."/>
            <person name="Howarth C."/>
            <person name="Larson L."/>
            <person name="Lui A."/>
            <person name="MacDonald P.J.P."/>
            <person name="Montmayeur A."/>
            <person name="Murphy C."/>
            <person name="Neiman D."/>
            <person name="Pearson M."/>
            <person name="Priest M."/>
            <person name="Roberts A."/>
            <person name="Saif S."/>
            <person name="Shea T."/>
            <person name="Shenoy N."/>
            <person name="Sisk P."/>
            <person name="Stolte C."/>
            <person name="Sykes S."/>
            <person name="Wortman J."/>
            <person name="Nusbaum C."/>
            <person name="Birren B."/>
        </authorList>
    </citation>
    <scope>NUCLEOTIDE SEQUENCE [LARGE SCALE GENOMIC DNA]</scope>
    <source>
        <strain evidence="8">ATCC 700633</strain>
    </source>
</reference>
<evidence type="ECO:0000256" key="7">
    <source>
        <dbReference type="SAM" id="Phobius"/>
    </source>
</evidence>
<proteinExistence type="inferred from homology"/>
<dbReference type="PANTHER" id="PTHR33884:SF3">
    <property type="entry name" value="UPF0410 PROTEIN YMGE"/>
    <property type="match status" value="1"/>
</dbReference>
<dbReference type="InterPro" id="IPR007341">
    <property type="entry name" value="Transgly_assoc"/>
</dbReference>
<keyword evidence="9" id="KW-1185">Reference proteome</keyword>
<evidence type="ECO:0000313" key="8">
    <source>
        <dbReference type="EMBL" id="EEW93307.1"/>
    </source>
</evidence>
<accession>D0BJQ4</accession>
<evidence type="ECO:0000256" key="2">
    <source>
        <dbReference type="ARBA" id="ARBA00011006"/>
    </source>
</evidence>
<dbReference type="AlphaFoldDB" id="D0BJQ4"/>
<evidence type="ECO:0000256" key="4">
    <source>
        <dbReference type="ARBA" id="ARBA00022692"/>
    </source>
</evidence>
<evidence type="ECO:0000256" key="5">
    <source>
        <dbReference type="ARBA" id="ARBA00022989"/>
    </source>
</evidence>
<protein>
    <recommendedName>
        <fullName evidence="10">Transglycosylase associated protein</fullName>
    </recommendedName>
</protein>
<dbReference type="Pfam" id="PF04226">
    <property type="entry name" value="Transgly_assoc"/>
    <property type="match status" value="1"/>
</dbReference>